<protein>
    <submittedName>
        <fullName evidence="1">Uncharacterized protein</fullName>
    </submittedName>
</protein>
<proteinExistence type="predicted"/>
<comment type="caution">
    <text evidence="1">The sequence shown here is derived from an EMBL/GenBank/DDBJ whole genome shotgun (WGS) entry which is preliminary data.</text>
</comment>
<dbReference type="Proteomes" id="UP001233999">
    <property type="component" value="Unassembled WGS sequence"/>
</dbReference>
<gene>
    <name evidence="1" type="ORF">L9F63_014525</name>
</gene>
<name>A0AAD8A7Z9_DIPPU</name>
<reference evidence="1" key="1">
    <citation type="journal article" date="2023" name="IScience">
        <title>Live-bearing cockroach genome reveals convergent evolutionary mechanisms linked to viviparity in insects and beyond.</title>
        <authorList>
            <person name="Fouks B."/>
            <person name="Harrison M.C."/>
            <person name="Mikhailova A.A."/>
            <person name="Marchal E."/>
            <person name="English S."/>
            <person name="Carruthers M."/>
            <person name="Jennings E.C."/>
            <person name="Chiamaka E.L."/>
            <person name="Frigard R.A."/>
            <person name="Pippel M."/>
            <person name="Attardo G.M."/>
            <person name="Benoit J.B."/>
            <person name="Bornberg-Bauer E."/>
            <person name="Tobe S.S."/>
        </authorList>
    </citation>
    <scope>NUCLEOTIDE SEQUENCE</scope>
    <source>
        <strain evidence="1">Stay&amp;Tobe</strain>
    </source>
</reference>
<dbReference type="AlphaFoldDB" id="A0AAD8A7Z9"/>
<feature type="non-terminal residue" evidence="1">
    <location>
        <position position="152"/>
    </location>
</feature>
<organism evidence="1 2">
    <name type="scientific">Diploptera punctata</name>
    <name type="common">Pacific beetle cockroach</name>
    <dbReference type="NCBI Taxonomy" id="6984"/>
    <lineage>
        <taxon>Eukaryota</taxon>
        <taxon>Metazoa</taxon>
        <taxon>Ecdysozoa</taxon>
        <taxon>Arthropoda</taxon>
        <taxon>Hexapoda</taxon>
        <taxon>Insecta</taxon>
        <taxon>Pterygota</taxon>
        <taxon>Neoptera</taxon>
        <taxon>Polyneoptera</taxon>
        <taxon>Dictyoptera</taxon>
        <taxon>Blattodea</taxon>
        <taxon>Blaberoidea</taxon>
        <taxon>Blaberidae</taxon>
        <taxon>Diplopterinae</taxon>
        <taxon>Diploptera</taxon>
    </lineage>
</organism>
<keyword evidence="2" id="KW-1185">Reference proteome</keyword>
<evidence type="ECO:0000313" key="1">
    <source>
        <dbReference type="EMBL" id="KAJ9594048.1"/>
    </source>
</evidence>
<sequence>IRTLCRFTLPDKWKVASSEKKIFVMKRCTNCTLYACSLRRLWTIRYPLALSSAESPFSQTIKSKNEKRIFVPSTDRIRNLFRILSMKAQAVLCKMVLLPTGPMKFVRLWTTFSLAVGLSKTFVIFTDLRAIWWPTEEFPNQSSFFTTGCTCL</sequence>
<accession>A0AAD8A7Z9</accession>
<feature type="non-terminal residue" evidence="1">
    <location>
        <position position="1"/>
    </location>
</feature>
<evidence type="ECO:0000313" key="2">
    <source>
        <dbReference type="Proteomes" id="UP001233999"/>
    </source>
</evidence>
<dbReference type="EMBL" id="JASPKZ010003077">
    <property type="protein sequence ID" value="KAJ9594048.1"/>
    <property type="molecule type" value="Genomic_DNA"/>
</dbReference>
<reference evidence="1" key="2">
    <citation type="submission" date="2023-05" db="EMBL/GenBank/DDBJ databases">
        <authorList>
            <person name="Fouks B."/>
        </authorList>
    </citation>
    <scope>NUCLEOTIDE SEQUENCE</scope>
    <source>
        <strain evidence="1">Stay&amp;Tobe</strain>
        <tissue evidence="1">Testes</tissue>
    </source>
</reference>